<dbReference type="EMBL" id="JAOPGA020000797">
    <property type="protein sequence ID" value="KAL0481882.1"/>
    <property type="molecule type" value="Genomic_DNA"/>
</dbReference>
<dbReference type="Proteomes" id="UP001431209">
    <property type="component" value="Unassembled WGS sequence"/>
</dbReference>
<keyword evidence="1" id="KW-0472">Membrane</keyword>
<feature type="transmembrane region" description="Helical" evidence="1">
    <location>
        <begin position="21"/>
        <end position="43"/>
    </location>
</feature>
<accession>A0AAW2YZY9</accession>
<feature type="transmembrane region" description="Helical" evidence="1">
    <location>
        <begin position="261"/>
        <end position="284"/>
    </location>
</feature>
<comment type="caution">
    <text evidence="2">The sequence shown here is derived from an EMBL/GenBank/DDBJ whole genome shotgun (WGS) entry which is preliminary data.</text>
</comment>
<name>A0AAW2YZY9_9EUKA</name>
<protein>
    <submittedName>
        <fullName evidence="2">Uncharacterized protein</fullName>
    </submittedName>
</protein>
<sequence>MPAPLNFKNNVKFQNAMFITAIALTFIVAITWIGLSVAIGWFSRSQTGVLAWCTVSIFILLPISILVYVIKDGFKLFIWYGVLMVWSFCTIMTCGNLLGIGLTDYSEYNAIPTYQNVALDNFTVSSNTAQYTFSGNNMLVLGMFGEIQVRDCTARLDCALKLSIVPLVPSNNTNWLVNGTANIKVWIAVLSNKDDMNGIYRLNSTFSNKAVSMPSYISNNDISNVIKSACSKVSCGNSINSPVLLARSPEDILTVSRGLLIAGYVCSGFMLSFHIVLVVFAIVYRYKIARKYTVITNLATPQ</sequence>
<evidence type="ECO:0000313" key="2">
    <source>
        <dbReference type="EMBL" id="KAL0481882.1"/>
    </source>
</evidence>
<keyword evidence="1" id="KW-0812">Transmembrane</keyword>
<dbReference type="AlphaFoldDB" id="A0AAW2YZY9"/>
<gene>
    <name evidence="2" type="ORF">AKO1_011378</name>
</gene>
<proteinExistence type="predicted"/>
<feature type="transmembrane region" description="Helical" evidence="1">
    <location>
        <begin position="77"/>
        <end position="98"/>
    </location>
</feature>
<evidence type="ECO:0000256" key="1">
    <source>
        <dbReference type="SAM" id="Phobius"/>
    </source>
</evidence>
<feature type="transmembrane region" description="Helical" evidence="1">
    <location>
        <begin position="49"/>
        <end position="70"/>
    </location>
</feature>
<evidence type="ECO:0000313" key="3">
    <source>
        <dbReference type="Proteomes" id="UP001431209"/>
    </source>
</evidence>
<reference evidence="2 3" key="1">
    <citation type="submission" date="2024-03" db="EMBL/GenBank/DDBJ databases">
        <title>The Acrasis kona genome and developmental transcriptomes reveal deep origins of eukaryotic multicellular pathways.</title>
        <authorList>
            <person name="Sheikh S."/>
            <person name="Fu C.-J."/>
            <person name="Brown M.W."/>
            <person name="Baldauf S.L."/>
        </authorList>
    </citation>
    <scope>NUCLEOTIDE SEQUENCE [LARGE SCALE GENOMIC DNA]</scope>
    <source>
        <strain evidence="2 3">ATCC MYA-3509</strain>
    </source>
</reference>
<organism evidence="2 3">
    <name type="scientific">Acrasis kona</name>
    <dbReference type="NCBI Taxonomy" id="1008807"/>
    <lineage>
        <taxon>Eukaryota</taxon>
        <taxon>Discoba</taxon>
        <taxon>Heterolobosea</taxon>
        <taxon>Tetramitia</taxon>
        <taxon>Eutetramitia</taxon>
        <taxon>Acrasidae</taxon>
        <taxon>Acrasis</taxon>
    </lineage>
</organism>
<keyword evidence="1" id="KW-1133">Transmembrane helix</keyword>
<keyword evidence="3" id="KW-1185">Reference proteome</keyword>